<dbReference type="EC" id="1.5.1.-" evidence="6"/>
<dbReference type="Gene3D" id="2.30.110.10">
    <property type="entry name" value="Electron Transport, Fmn-binding Protein, Chain A"/>
    <property type="match status" value="1"/>
</dbReference>
<keyword evidence="2" id="KW-0285">Flavoprotein</keyword>
<dbReference type="Proteomes" id="UP001634747">
    <property type="component" value="Unassembled WGS sequence"/>
</dbReference>
<name>A0ABW9KHI9_9BACT</name>
<dbReference type="GO" id="GO:0016491">
    <property type="term" value="F:oxidoreductase activity"/>
    <property type="evidence" value="ECO:0007669"/>
    <property type="project" value="UniProtKB-KW"/>
</dbReference>
<accession>A0ABW9KHI9</accession>
<evidence type="ECO:0000259" key="5">
    <source>
        <dbReference type="SMART" id="SM00903"/>
    </source>
</evidence>
<dbReference type="EMBL" id="JBJYXY010000001">
    <property type="protein sequence ID" value="MFN2975260.1"/>
    <property type="molecule type" value="Genomic_DNA"/>
</dbReference>
<reference evidence="6 7" key="1">
    <citation type="submission" date="2024-12" db="EMBL/GenBank/DDBJ databases">
        <authorList>
            <person name="Lee Y."/>
        </authorList>
    </citation>
    <scope>NUCLEOTIDE SEQUENCE [LARGE SCALE GENOMIC DNA]</scope>
    <source>
        <strain evidence="6 7">03SUJ4</strain>
    </source>
</reference>
<feature type="domain" description="Flavin reductase like" evidence="5">
    <location>
        <begin position="30"/>
        <end position="176"/>
    </location>
</feature>
<keyword evidence="3" id="KW-0288">FMN</keyword>
<dbReference type="PANTHER" id="PTHR33798">
    <property type="entry name" value="FLAVOPROTEIN OXYGENASE"/>
    <property type="match status" value="1"/>
</dbReference>
<dbReference type="RefSeq" id="WP_263413210.1">
    <property type="nucleotide sequence ID" value="NZ_BAABBH010000001.1"/>
</dbReference>
<evidence type="ECO:0000313" key="7">
    <source>
        <dbReference type="Proteomes" id="UP001634747"/>
    </source>
</evidence>
<comment type="caution">
    <text evidence="6">The sequence shown here is derived from an EMBL/GenBank/DDBJ whole genome shotgun (WGS) entry which is preliminary data.</text>
</comment>
<comment type="similarity">
    <text evidence="4">Belongs to the flavoredoxin family.</text>
</comment>
<keyword evidence="6" id="KW-0560">Oxidoreductase</keyword>
<evidence type="ECO:0000313" key="6">
    <source>
        <dbReference type="EMBL" id="MFN2975260.1"/>
    </source>
</evidence>
<dbReference type="InterPro" id="IPR002563">
    <property type="entry name" value="Flavin_Rdtase-like_dom"/>
</dbReference>
<evidence type="ECO:0000256" key="3">
    <source>
        <dbReference type="ARBA" id="ARBA00022643"/>
    </source>
</evidence>
<sequence>MSETPQTTEPFLHFQMDTMKPSDSYKLLAALVVPRPIAWVVTQDANGIRNAAPYSFFNILSTDPPLLAVSFSAASDRDGKDSLANLRATGELVVNLVPEELAEAMSITAIDAPRGVDELAYADLALADSISVKPPRIAGSPAAFECVVHAEVPAGSNTIVLARIQHAHVRRSAFSDIERLHLDPAQLRLIGRMGGGTAGGYCRTQDLFEVPRPSWNR</sequence>
<evidence type="ECO:0000256" key="1">
    <source>
        <dbReference type="ARBA" id="ARBA00001917"/>
    </source>
</evidence>
<dbReference type="PANTHER" id="PTHR33798:SF5">
    <property type="entry name" value="FLAVIN REDUCTASE LIKE DOMAIN-CONTAINING PROTEIN"/>
    <property type="match status" value="1"/>
</dbReference>
<dbReference type="Pfam" id="PF01613">
    <property type="entry name" value="Flavin_Reduct"/>
    <property type="match status" value="1"/>
</dbReference>
<protein>
    <submittedName>
        <fullName evidence="6">Flavin reductase family protein</fullName>
        <ecNumber evidence="6">1.5.1.-</ecNumber>
    </submittedName>
</protein>
<proteinExistence type="inferred from homology"/>
<dbReference type="SUPFAM" id="SSF50475">
    <property type="entry name" value="FMN-binding split barrel"/>
    <property type="match status" value="1"/>
</dbReference>
<dbReference type="SMART" id="SM00903">
    <property type="entry name" value="Flavin_Reduct"/>
    <property type="match status" value="1"/>
</dbReference>
<organism evidence="6 7">
    <name type="scientific">Terriglobus aquaticus</name>
    <dbReference type="NCBI Taxonomy" id="940139"/>
    <lineage>
        <taxon>Bacteria</taxon>
        <taxon>Pseudomonadati</taxon>
        <taxon>Acidobacteriota</taxon>
        <taxon>Terriglobia</taxon>
        <taxon>Terriglobales</taxon>
        <taxon>Acidobacteriaceae</taxon>
        <taxon>Terriglobus</taxon>
    </lineage>
</organism>
<evidence type="ECO:0000256" key="4">
    <source>
        <dbReference type="ARBA" id="ARBA00038054"/>
    </source>
</evidence>
<keyword evidence="7" id="KW-1185">Reference proteome</keyword>
<comment type="cofactor">
    <cofactor evidence="1">
        <name>FMN</name>
        <dbReference type="ChEBI" id="CHEBI:58210"/>
    </cofactor>
</comment>
<dbReference type="InterPro" id="IPR012349">
    <property type="entry name" value="Split_barrel_FMN-bd"/>
</dbReference>
<evidence type="ECO:0000256" key="2">
    <source>
        <dbReference type="ARBA" id="ARBA00022630"/>
    </source>
</evidence>
<gene>
    <name evidence="6" type="ORF">ACK2TP_05750</name>
</gene>